<organism evidence="2 3">
    <name type="scientific">Micromonospora kangleipakensis</name>
    <dbReference type="NCBI Taxonomy" id="1077942"/>
    <lineage>
        <taxon>Bacteria</taxon>
        <taxon>Bacillati</taxon>
        <taxon>Actinomycetota</taxon>
        <taxon>Actinomycetes</taxon>
        <taxon>Micromonosporales</taxon>
        <taxon>Micromonosporaceae</taxon>
        <taxon>Micromonospora</taxon>
    </lineage>
</organism>
<keyword evidence="3" id="KW-1185">Reference proteome</keyword>
<evidence type="ECO:0000259" key="1">
    <source>
        <dbReference type="Pfam" id="PF03551"/>
    </source>
</evidence>
<dbReference type="AlphaFoldDB" id="A0A4Q8BGE1"/>
<dbReference type="Pfam" id="PF03551">
    <property type="entry name" value="PadR"/>
    <property type="match status" value="1"/>
</dbReference>
<proteinExistence type="predicted"/>
<accession>A0A4Q8BGE1</accession>
<reference evidence="2 3" key="1">
    <citation type="submission" date="2019-02" db="EMBL/GenBank/DDBJ databases">
        <title>Sequencing the genomes of 1000 actinobacteria strains.</title>
        <authorList>
            <person name="Klenk H.-P."/>
        </authorList>
    </citation>
    <scope>NUCLEOTIDE SEQUENCE [LARGE SCALE GENOMIC DNA]</scope>
    <source>
        <strain evidence="2 3">DSM 45612</strain>
    </source>
</reference>
<name>A0A4Q8BGE1_9ACTN</name>
<dbReference type="Proteomes" id="UP000294114">
    <property type="component" value="Unassembled WGS sequence"/>
</dbReference>
<evidence type="ECO:0000313" key="2">
    <source>
        <dbReference type="EMBL" id="RZU76373.1"/>
    </source>
</evidence>
<dbReference type="InterPro" id="IPR005149">
    <property type="entry name" value="Tscrpt_reg_PadR_N"/>
</dbReference>
<evidence type="ECO:0000313" key="3">
    <source>
        <dbReference type="Proteomes" id="UP000294114"/>
    </source>
</evidence>
<feature type="domain" description="Transcription regulator PadR N-terminal" evidence="1">
    <location>
        <begin position="14"/>
        <end position="43"/>
    </location>
</feature>
<comment type="caution">
    <text evidence="2">The sequence shown here is derived from an EMBL/GenBank/DDBJ whole genome shotgun (WGS) entry which is preliminary data.</text>
</comment>
<dbReference type="InterPro" id="IPR036388">
    <property type="entry name" value="WH-like_DNA-bd_sf"/>
</dbReference>
<sequence length="44" mass="4959">MGTWTCWSWPHCGTGPTHGYALIQALRDRSEGTFDLPEGTVYRC</sequence>
<dbReference type="RefSeq" id="WP_242624275.1">
    <property type="nucleotide sequence ID" value="NZ_SHLD01000001.1"/>
</dbReference>
<dbReference type="EMBL" id="SHLD01000001">
    <property type="protein sequence ID" value="RZU76373.1"/>
    <property type="molecule type" value="Genomic_DNA"/>
</dbReference>
<gene>
    <name evidence="2" type="ORF">EV384_5021</name>
</gene>
<dbReference type="Gene3D" id="1.10.10.10">
    <property type="entry name" value="Winged helix-like DNA-binding domain superfamily/Winged helix DNA-binding domain"/>
    <property type="match status" value="1"/>
</dbReference>
<protein>
    <submittedName>
        <fullName evidence="2">PadR family transcriptional regulator</fullName>
    </submittedName>
</protein>